<evidence type="ECO:0000313" key="1">
    <source>
        <dbReference type="EMBL" id="CAL4058775.1"/>
    </source>
</evidence>
<gene>
    <name evidence="1" type="ORF">MNOR_LOCUS219</name>
</gene>
<reference evidence="1 2" key="1">
    <citation type="submission" date="2024-05" db="EMBL/GenBank/DDBJ databases">
        <authorList>
            <person name="Wallberg A."/>
        </authorList>
    </citation>
    <scope>NUCLEOTIDE SEQUENCE [LARGE SCALE GENOMIC DNA]</scope>
</reference>
<dbReference type="Proteomes" id="UP001497623">
    <property type="component" value="Unassembled WGS sequence"/>
</dbReference>
<dbReference type="EMBL" id="CAXKWB010000040">
    <property type="protein sequence ID" value="CAL4058775.1"/>
    <property type="molecule type" value="Genomic_DNA"/>
</dbReference>
<proteinExistence type="predicted"/>
<dbReference type="InterPro" id="IPR045860">
    <property type="entry name" value="Snake_toxin-like_sf"/>
</dbReference>
<feature type="non-terminal residue" evidence="1">
    <location>
        <position position="99"/>
    </location>
</feature>
<organism evidence="1 2">
    <name type="scientific">Meganyctiphanes norvegica</name>
    <name type="common">Northern krill</name>
    <name type="synonym">Thysanopoda norvegica</name>
    <dbReference type="NCBI Taxonomy" id="48144"/>
    <lineage>
        <taxon>Eukaryota</taxon>
        <taxon>Metazoa</taxon>
        <taxon>Ecdysozoa</taxon>
        <taxon>Arthropoda</taxon>
        <taxon>Crustacea</taxon>
        <taxon>Multicrustacea</taxon>
        <taxon>Malacostraca</taxon>
        <taxon>Eumalacostraca</taxon>
        <taxon>Eucarida</taxon>
        <taxon>Euphausiacea</taxon>
        <taxon>Euphausiidae</taxon>
        <taxon>Meganyctiphanes</taxon>
    </lineage>
</organism>
<comment type="caution">
    <text evidence="1">The sequence shown here is derived from an EMBL/GenBank/DDBJ whole genome shotgun (WGS) entry which is preliminary data.</text>
</comment>
<dbReference type="AlphaFoldDB" id="A0AAV2PG25"/>
<sequence length="99" mass="10689">MAVATIKALWKLPLSHVMLGLIFLAGHTLVSAVIAEGALSPVNPDPDSTTECELYNQTLCAQSSNTEGCSGTQICEKWPDSPEKKNHCFVVWTNNTEGK</sequence>
<evidence type="ECO:0008006" key="3">
    <source>
        <dbReference type="Google" id="ProtNLM"/>
    </source>
</evidence>
<name>A0AAV2PG25_MEGNR</name>
<protein>
    <recommendedName>
        <fullName evidence="3">Secreted protein</fullName>
    </recommendedName>
</protein>
<evidence type="ECO:0000313" key="2">
    <source>
        <dbReference type="Proteomes" id="UP001497623"/>
    </source>
</evidence>
<keyword evidence="2" id="KW-1185">Reference proteome</keyword>
<accession>A0AAV2PG25</accession>
<dbReference type="Gene3D" id="2.10.60.10">
    <property type="entry name" value="CD59"/>
    <property type="match status" value="1"/>
</dbReference>